<evidence type="ECO:0000313" key="2">
    <source>
        <dbReference type="EMBL" id="TWP36473.1"/>
    </source>
</evidence>
<proteinExistence type="predicted"/>
<dbReference type="AlphaFoldDB" id="A0A563E2K0"/>
<keyword evidence="1" id="KW-1133">Transmembrane helix</keyword>
<feature type="transmembrane region" description="Helical" evidence="1">
    <location>
        <begin position="65"/>
        <end position="90"/>
    </location>
</feature>
<evidence type="ECO:0000313" key="3">
    <source>
        <dbReference type="Proteomes" id="UP000320244"/>
    </source>
</evidence>
<evidence type="ECO:0008006" key="4">
    <source>
        <dbReference type="Google" id="ProtNLM"/>
    </source>
</evidence>
<feature type="transmembrane region" description="Helical" evidence="1">
    <location>
        <begin position="156"/>
        <end position="181"/>
    </location>
</feature>
<reference evidence="2 3" key="1">
    <citation type="submission" date="2019-05" db="EMBL/GenBank/DDBJ databases">
        <authorList>
            <person name="Lee S.D."/>
        </authorList>
    </citation>
    <scope>NUCLEOTIDE SEQUENCE [LARGE SCALE GENOMIC DNA]</scope>
    <source>
        <strain evidence="2 3">C5-26</strain>
    </source>
</reference>
<name>A0A563E2K0_9MICO</name>
<keyword evidence="3" id="KW-1185">Reference proteome</keyword>
<comment type="caution">
    <text evidence="2">The sequence shown here is derived from an EMBL/GenBank/DDBJ whole genome shotgun (WGS) entry which is preliminary data.</text>
</comment>
<accession>A0A563E2K0</accession>
<protein>
    <recommendedName>
        <fullName evidence="4">ABC transporter permease</fullName>
    </recommendedName>
</protein>
<feature type="transmembrane region" description="Helical" evidence="1">
    <location>
        <begin position="241"/>
        <end position="263"/>
    </location>
</feature>
<keyword evidence="1" id="KW-0472">Membrane</keyword>
<reference evidence="2 3" key="2">
    <citation type="submission" date="2019-08" db="EMBL/GenBank/DDBJ databases">
        <title>Jejuicoccus antrihumi gen. nov., sp. nov., a new member of the family Dermacoccaceae isolated from a cave.</title>
        <authorList>
            <person name="Schumann P."/>
            <person name="Kim I.S."/>
        </authorList>
    </citation>
    <scope>NUCLEOTIDE SEQUENCE [LARGE SCALE GENOMIC DNA]</scope>
    <source>
        <strain evidence="2 3">C5-26</strain>
    </source>
</reference>
<organism evidence="2 3">
    <name type="scientific">Leekyejoonella antrihumi</name>
    <dbReference type="NCBI Taxonomy" id="1660198"/>
    <lineage>
        <taxon>Bacteria</taxon>
        <taxon>Bacillati</taxon>
        <taxon>Actinomycetota</taxon>
        <taxon>Actinomycetes</taxon>
        <taxon>Micrococcales</taxon>
        <taxon>Dermacoccaceae</taxon>
        <taxon>Leekyejoonella</taxon>
    </lineage>
</organism>
<feature type="transmembrane region" description="Helical" evidence="1">
    <location>
        <begin position="188"/>
        <end position="211"/>
    </location>
</feature>
<dbReference type="Proteomes" id="UP000320244">
    <property type="component" value="Unassembled WGS sequence"/>
</dbReference>
<feature type="transmembrane region" description="Helical" evidence="1">
    <location>
        <begin position="20"/>
        <end position="41"/>
    </location>
</feature>
<dbReference type="PANTHER" id="PTHR37305">
    <property type="entry name" value="INTEGRAL MEMBRANE PROTEIN-RELATED"/>
    <property type="match status" value="1"/>
</dbReference>
<sequence length="270" mass="28956">MIASAIKAEILKIFTTRLWWGLLIGDVLIGGLLSFAFAFQLGQTDSSDSPTAAIMSHPNVAAAQAIYSAGFTVTLAELFPLALGVILITAEFRHKTWTSTVLSTPLRWPISVAKAIAICVVGFVYAVVYDVAAVVGGGITMSVWRHSGLYLGSAEVWQTLGLIVLAFIIWTLLGFGFGLLLRNQIVAVFVGIGLAFIGNILFSIIFSLLHWDWAPKFLPSNLTSSMLNPTFASDPANHTFAWGWAAVVLTIYGLVLAGAGAVLNQRKDVL</sequence>
<keyword evidence="1" id="KW-0812">Transmembrane</keyword>
<dbReference type="OrthoDB" id="5244396at2"/>
<dbReference type="EMBL" id="VCQV01000011">
    <property type="protein sequence ID" value="TWP36473.1"/>
    <property type="molecule type" value="Genomic_DNA"/>
</dbReference>
<dbReference type="PANTHER" id="PTHR37305:SF1">
    <property type="entry name" value="MEMBRANE PROTEIN"/>
    <property type="match status" value="1"/>
</dbReference>
<dbReference type="RefSeq" id="WP_146316556.1">
    <property type="nucleotide sequence ID" value="NZ_VCQV01000011.1"/>
</dbReference>
<feature type="transmembrane region" description="Helical" evidence="1">
    <location>
        <begin position="111"/>
        <end position="144"/>
    </location>
</feature>
<gene>
    <name evidence="2" type="ORF">FGL98_09640</name>
</gene>
<evidence type="ECO:0000256" key="1">
    <source>
        <dbReference type="SAM" id="Phobius"/>
    </source>
</evidence>